<feature type="region of interest" description="Disordered" evidence="4">
    <location>
        <begin position="1842"/>
        <end position="1879"/>
    </location>
</feature>
<dbReference type="InterPro" id="IPR001680">
    <property type="entry name" value="WD40_rpt"/>
</dbReference>
<protein>
    <submittedName>
        <fullName evidence="5">Uncharacterized protein</fullName>
    </submittedName>
</protein>
<feature type="repeat" description="WD" evidence="3">
    <location>
        <begin position="1611"/>
        <end position="1642"/>
    </location>
</feature>
<proteinExistence type="predicted"/>
<feature type="repeat" description="WD" evidence="3">
    <location>
        <begin position="1688"/>
        <end position="1729"/>
    </location>
</feature>
<feature type="compositionally biased region" description="Gly residues" evidence="4">
    <location>
        <begin position="1843"/>
        <end position="1859"/>
    </location>
</feature>
<dbReference type="SUPFAM" id="SSF50969">
    <property type="entry name" value="YVTN repeat-like/Quinoprotein amine dehydrogenase"/>
    <property type="match status" value="1"/>
</dbReference>
<dbReference type="Pfam" id="PF00400">
    <property type="entry name" value="WD40"/>
    <property type="match status" value="5"/>
</dbReference>
<dbReference type="PROSITE" id="PS50294">
    <property type="entry name" value="WD_REPEATS_REGION"/>
    <property type="match status" value="4"/>
</dbReference>
<gene>
    <name evidence="5" type="ORF">Vretimale_2491</name>
</gene>
<dbReference type="InterPro" id="IPR036322">
    <property type="entry name" value="WD40_repeat_dom_sf"/>
</dbReference>
<feature type="repeat" description="WD" evidence="3">
    <location>
        <begin position="1930"/>
        <end position="1964"/>
    </location>
</feature>
<evidence type="ECO:0000313" key="6">
    <source>
        <dbReference type="Proteomes" id="UP000722791"/>
    </source>
</evidence>
<feature type="compositionally biased region" description="Low complexity" evidence="4">
    <location>
        <begin position="145"/>
        <end position="157"/>
    </location>
</feature>
<sequence>MSVHLAVRQALRPRELPLTKLRRDKHLPLALAHMLQEYVLSPELTARELLWQARGCLAHVHILQLLVKHAAEQLGPTAGLADGTAIAAAATAANAAVGVAAPPAGAPDERPLTAAADAVTGATLQTLPRADMPVLEEPQLPPLPQQGIEPEAQQQQQRGNEVPPRPRTPPRQDQAGLVRQQSLRRLNGAASALEAVMENAAAREAGLSLTFTEPQPPDFPPPSAPPAELAALNAPNTGDGTLGVHIIPPVSRGSLADEYGVLWHVRTAELQEAAMVALARAAEAAAAEELPPSPQQGRRSPRRMDTMMMGLTPAQPLAPPYPPERAARLQLLVDVLAAAQEPLEWAVLAGVVLAAEVPAGPPAAAVLPTMPAAGTASTPVRTHRADLRSPSPAMLGDAAAAPGSPNETHRRRESTPVSLRSVAGGDVSGLQRSRTPSRSEVEDLSRSVSPLVDAARQPVSSREEEAAAAAAALRDLEWALQEGPLAGLVWVTGCGRVTVRHSSFLDWLRRVSTVISVASATTGPSTTETAAALSTTVAVSTAGAGAVAEPPLSVPRAQRGHTALARLLRRQLLSGRLPAVAGAPLAAAVTGLRRPGSASNVLRSSLEAAGSASAVALGMMKPSQLSPGLGLGFGSGGANGAGRSLGPPASMYCLRHVVTHCAEGRLPTSELETTIMDLDFWRQVLEGFHLEMVAASLEHLLRTRGPHARRPNTTQQHQVLLQQQGMLSLGMLPRTPPPAGAAAALVRGTPAAIPSPQGDVSNGNASGGGGSSTGGATAVTVLVSGPTRDGRAVVPPPLPAATSSLLRDTLLWLLQDGRSLMRRPEPLMLACSASCTPLQSPFRRLAEQITTLAAAAAAAAAADSLFPPPHKLEAVSTTPPAAPVPALLLAGGGGGGMAAVVTEPLFPPSFVTALPHPRFRQPIMRATECPHRVAGLLASPDGELVLATGECAPKASVLDTLSGRRALLLHAGPCAHHSALSAAAFAPSRALLATAGSIPGSVTLWDLTTGAPRATLQLRSSEPRIEQEDTHVRAGSTRNDVVANIEPAFATSTSVTILPTASAEAAAKDVRSSAGLSLTSAILSVASALPSAGPSLAISTVYPAFTPGDHPTSRRFVSIAAPGDGQGSGDPSAGPDVPRGPSAMTHLSQPSLAFSSDDPYVTCIAVYEPGPAASATAYGAPLGARVVPSSAAAAVSAAEGNGVSIVRSSALIAAGDSSSGRVVLWAVAPDGWGATRTAVLVPPNSVPASHGGGGVAWLGFLPGGKSLLVVQSCSTTLRIWNVQSHNITATLHLPAVCGEIFGVHIGPQCAADASTGAATAAATLMAAVCTSSTELWALDGKRSLASLPFGAGGEGGGRNWADNCVAFSPAGGLLATAGALYGKQASTAGSGGSTSFGGTLAMTATVVAAENSPQLVADHFAATLWDARTGAQVTQLRGMRSAVRALAFSPDGALLATAVADAAVVLWSAATGACLSVLTMAEEVTDVPAVVFARHGAVLMAAGGSAVYTWDVQLAVAAAGTDAAAGGGAGPGFASGTPASRNRTPLGGGANSSSGVGGGSRRAMNLSSDACGHRDRVAAVCFSPNGALALTGGDDSTIRLWDVIRHTELVEVEQPGAVLALAWSPDGTLIAAGLSNGTAHVWYFGAVSAASTGTAPGAAAAAAAVAVSDFTTREAARLRCSVSGENDAEDISTTMNAVSFSVDGKLFLTANGEGRVSVWSVRDWQQVSTALPSVRPSRAAISRGTASVDGDGGAGGSGVFGSGTMVGRYAGASFSADGRWVLMGCGREVMLWSIKSKRESSGRLGPHGAPVVAVVASPCGKLAAVGAGSSVTIWSRQDAAAPGAGGGAAAGGGAGGTGRTSGAVSFRTNPADGGRGGPASPFSARVTLLPALAEVTGLAFSTDGTMLAASLGDGSVRVWDTLRWKEVGWLSAHGAAATNVAFSPDGMLLLSTGADSRCLAWSTRDVLQPVFGSASEALEEE</sequence>
<dbReference type="PROSITE" id="PS00678">
    <property type="entry name" value="WD_REPEATS_1"/>
    <property type="match status" value="1"/>
</dbReference>
<feature type="region of interest" description="Disordered" evidence="4">
    <location>
        <begin position="374"/>
        <end position="446"/>
    </location>
</feature>
<dbReference type="Gene3D" id="2.130.10.10">
    <property type="entry name" value="YVTN repeat-like/Quinoprotein amine dehydrogenase"/>
    <property type="match status" value="6"/>
</dbReference>
<dbReference type="PROSITE" id="PS50082">
    <property type="entry name" value="WD_REPEATS_2"/>
    <property type="match status" value="6"/>
</dbReference>
<evidence type="ECO:0000313" key="5">
    <source>
        <dbReference type="EMBL" id="GIL96859.1"/>
    </source>
</evidence>
<evidence type="ECO:0000256" key="2">
    <source>
        <dbReference type="ARBA" id="ARBA00022737"/>
    </source>
</evidence>
<dbReference type="EMBL" id="BNCQ01000004">
    <property type="protein sequence ID" value="GIL96859.1"/>
    <property type="molecule type" value="Genomic_DNA"/>
</dbReference>
<dbReference type="SUPFAM" id="SSF82171">
    <property type="entry name" value="DPP6 N-terminal domain-like"/>
    <property type="match status" value="1"/>
</dbReference>
<dbReference type="PANTHER" id="PTHR19848">
    <property type="entry name" value="WD40 REPEAT PROTEIN"/>
    <property type="match status" value="1"/>
</dbReference>
<name>A0A8J4D748_9CHLO</name>
<dbReference type="PANTHER" id="PTHR19848:SF8">
    <property type="entry name" value="F-BOX AND WD REPEAT DOMAIN CONTAINING 7"/>
    <property type="match status" value="1"/>
</dbReference>
<feature type="region of interest" description="Disordered" evidence="4">
    <location>
        <begin position="135"/>
        <end position="179"/>
    </location>
</feature>
<feature type="repeat" description="WD" evidence="3">
    <location>
        <begin position="1436"/>
        <end position="1477"/>
    </location>
</feature>
<reference evidence="5" key="1">
    <citation type="journal article" date="2021" name="Proc. Natl. Acad. Sci. U.S.A.">
        <title>Three genomes in the algal genus Volvox reveal the fate of a haploid sex-determining region after a transition to homothallism.</title>
        <authorList>
            <person name="Yamamoto K."/>
            <person name="Hamaji T."/>
            <person name="Kawai-Toyooka H."/>
            <person name="Matsuzaki R."/>
            <person name="Takahashi F."/>
            <person name="Nishimura Y."/>
            <person name="Kawachi M."/>
            <person name="Noguchi H."/>
            <person name="Minakuchi Y."/>
            <person name="Umen J.G."/>
            <person name="Toyoda A."/>
            <person name="Nozaki H."/>
        </authorList>
    </citation>
    <scope>NUCLEOTIDE SEQUENCE</scope>
    <source>
        <strain evidence="5">NIES-3785</strain>
    </source>
</reference>
<evidence type="ECO:0000256" key="1">
    <source>
        <dbReference type="ARBA" id="ARBA00022574"/>
    </source>
</evidence>
<dbReference type="SUPFAM" id="SSF50978">
    <property type="entry name" value="WD40 repeat-like"/>
    <property type="match status" value="1"/>
</dbReference>
<comment type="caution">
    <text evidence="5">The sequence shown here is derived from an EMBL/GenBank/DDBJ whole genome shotgun (WGS) entry which is preliminary data.</text>
</comment>
<feature type="repeat" description="WD" evidence="3">
    <location>
        <begin position="1570"/>
        <end position="1603"/>
    </location>
</feature>
<dbReference type="SMART" id="SM00320">
    <property type="entry name" value="WD40"/>
    <property type="match status" value="10"/>
</dbReference>
<dbReference type="InterPro" id="IPR011044">
    <property type="entry name" value="Quino_amine_DH_bsu"/>
</dbReference>
<organism evidence="5 6">
    <name type="scientific">Volvox reticuliferus</name>
    <dbReference type="NCBI Taxonomy" id="1737510"/>
    <lineage>
        <taxon>Eukaryota</taxon>
        <taxon>Viridiplantae</taxon>
        <taxon>Chlorophyta</taxon>
        <taxon>core chlorophytes</taxon>
        <taxon>Chlorophyceae</taxon>
        <taxon>CS clade</taxon>
        <taxon>Chlamydomonadales</taxon>
        <taxon>Volvocaceae</taxon>
        <taxon>Volvox</taxon>
    </lineage>
</organism>
<evidence type="ECO:0000256" key="4">
    <source>
        <dbReference type="SAM" id="MobiDB-lite"/>
    </source>
</evidence>
<evidence type="ECO:0000256" key="3">
    <source>
        <dbReference type="PROSITE-ProRule" id="PRU00221"/>
    </source>
</evidence>
<keyword evidence="1 3" id="KW-0853">WD repeat</keyword>
<feature type="region of interest" description="Disordered" evidence="4">
    <location>
        <begin position="1119"/>
        <end position="1149"/>
    </location>
</feature>
<accession>A0A8J4D748</accession>
<feature type="compositionally biased region" description="Gly residues" evidence="4">
    <location>
        <begin position="1546"/>
        <end position="1560"/>
    </location>
</feature>
<dbReference type="InterPro" id="IPR019775">
    <property type="entry name" value="WD40_repeat_CS"/>
</dbReference>
<feature type="region of interest" description="Disordered" evidence="4">
    <location>
        <begin position="750"/>
        <end position="777"/>
    </location>
</feature>
<feature type="region of interest" description="Disordered" evidence="4">
    <location>
        <begin position="1532"/>
        <end position="1560"/>
    </location>
</feature>
<dbReference type="Proteomes" id="UP000722791">
    <property type="component" value="Unassembled WGS sequence"/>
</dbReference>
<dbReference type="InterPro" id="IPR015943">
    <property type="entry name" value="WD40/YVTN_repeat-like_dom_sf"/>
</dbReference>
<feature type="repeat" description="WD" evidence="3">
    <location>
        <begin position="1895"/>
        <end position="1920"/>
    </location>
</feature>
<keyword evidence="2" id="KW-0677">Repeat</keyword>